<feature type="transmembrane region" description="Helical" evidence="1">
    <location>
        <begin position="24"/>
        <end position="52"/>
    </location>
</feature>
<feature type="non-terminal residue" evidence="2">
    <location>
        <position position="72"/>
    </location>
</feature>
<evidence type="ECO:0000256" key="1">
    <source>
        <dbReference type="SAM" id="Phobius"/>
    </source>
</evidence>
<dbReference type="Proteomes" id="UP000053647">
    <property type="component" value="Unassembled WGS sequence"/>
</dbReference>
<proteinExistence type="predicted"/>
<dbReference type="HOGENOM" id="CLU_2729218_0_0_1"/>
<name>A0A0C9SMY6_PAXIN</name>
<sequence>AFSGLLAYAIGFMNGDSGLEGRSWIFVLKGVATIVAGLLAFFGECAICFIFLSVIDSHALRSWSIIRPLQSS</sequence>
<protein>
    <submittedName>
        <fullName evidence="2">Uncharacterized protein</fullName>
    </submittedName>
</protein>
<evidence type="ECO:0000313" key="3">
    <source>
        <dbReference type="Proteomes" id="UP000053647"/>
    </source>
</evidence>
<evidence type="ECO:0000313" key="2">
    <source>
        <dbReference type="EMBL" id="KIJ06989.1"/>
    </source>
</evidence>
<keyword evidence="1" id="KW-0472">Membrane</keyword>
<dbReference type="OrthoDB" id="2962993at2759"/>
<feature type="non-terminal residue" evidence="2">
    <location>
        <position position="1"/>
    </location>
</feature>
<reference evidence="3" key="2">
    <citation type="submission" date="2015-01" db="EMBL/GenBank/DDBJ databases">
        <title>Evolutionary Origins and Diversification of the Mycorrhizal Mutualists.</title>
        <authorList>
            <consortium name="DOE Joint Genome Institute"/>
            <consortium name="Mycorrhizal Genomics Consortium"/>
            <person name="Kohler A."/>
            <person name="Kuo A."/>
            <person name="Nagy L.G."/>
            <person name="Floudas D."/>
            <person name="Copeland A."/>
            <person name="Barry K.W."/>
            <person name="Cichocki N."/>
            <person name="Veneault-Fourrey C."/>
            <person name="LaButti K."/>
            <person name="Lindquist E.A."/>
            <person name="Lipzen A."/>
            <person name="Lundell T."/>
            <person name="Morin E."/>
            <person name="Murat C."/>
            <person name="Riley R."/>
            <person name="Ohm R."/>
            <person name="Sun H."/>
            <person name="Tunlid A."/>
            <person name="Henrissat B."/>
            <person name="Grigoriev I.V."/>
            <person name="Hibbett D.S."/>
            <person name="Martin F."/>
        </authorList>
    </citation>
    <scope>NUCLEOTIDE SEQUENCE [LARGE SCALE GENOMIC DNA]</scope>
    <source>
        <strain evidence="3">ATCC 200175</strain>
    </source>
</reference>
<keyword evidence="1" id="KW-0812">Transmembrane</keyword>
<gene>
    <name evidence="2" type="ORF">PAXINDRAFT_91147</name>
</gene>
<accession>A0A0C9SMY6</accession>
<dbReference type="AlphaFoldDB" id="A0A0C9SMY6"/>
<reference evidence="2 3" key="1">
    <citation type="submission" date="2014-06" db="EMBL/GenBank/DDBJ databases">
        <authorList>
            <consortium name="DOE Joint Genome Institute"/>
            <person name="Kuo A."/>
            <person name="Kohler A."/>
            <person name="Nagy L.G."/>
            <person name="Floudas D."/>
            <person name="Copeland A."/>
            <person name="Barry K.W."/>
            <person name="Cichocki N."/>
            <person name="Veneault-Fourrey C."/>
            <person name="LaButti K."/>
            <person name="Lindquist E.A."/>
            <person name="Lipzen A."/>
            <person name="Lundell T."/>
            <person name="Morin E."/>
            <person name="Murat C."/>
            <person name="Sun H."/>
            <person name="Tunlid A."/>
            <person name="Henrissat B."/>
            <person name="Grigoriev I.V."/>
            <person name="Hibbett D.S."/>
            <person name="Martin F."/>
            <person name="Nordberg H.P."/>
            <person name="Cantor M.N."/>
            <person name="Hua S.X."/>
        </authorList>
    </citation>
    <scope>NUCLEOTIDE SEQUENCE [LARGE SCALE GENOMIC DNA]</scope>
    <source>
        <strain evidence="2 3">ATCC 200175</strain>
    </source>
</reference>
<organism evidence="2 3">
    <name type="scientific">Paxillus involutus ATCC 200175</name>
    <dbReference type="NCBI Taxonomy" id="664439"/>
    <lineage>
        <taxon>Eukaryota</taxon>
        <taxon>Fungi</taxon>
        <taxon>Dikarya</taxon>
        <taxon>Basidiomycota</taxon>
        <taxon>Agaricomycotina</taxon>
        <taxon>Agaricomycetes</taxon>
        <taxon>Agaricomycetidae</taxon>
        <taxon>Boletales</taxon>
        <taxon>Paxilineae</taxon>
        <taxon>Paxillaceae</taxon>
        <taxon>Paxillus</taxon>
    </lineage>
</organism>
<keyword evidence="1" id="KW-1133">Transmembrane helix</keyword>
<keyword evidence="3" id="KW-1185">Reference proteome</keyword>
<dbReference type="EMBL" id="KN820063">
    <property type="protein sequence ID" value="KIJ06989.1"/>
    <property type="molecule type" value="Genomic_DNA"/>
</dbReference>